<proteinExistence type="predicted"/>
<dbReference type="PANTHER" id="PTHR48106">
    <property type="entry name" value="QUINONE OXIDOREDUCTASE PIG3-RELATED"/>
    <property type="match status" value="1"/>
</dbReference>
<evidence type="ECO:0000313" key="4">
    <source>
        <dbReference type="EMBL" id="CAE0343240.1"/>
    </source>
</evidence>
<evidence type="ECO:0000259" key="3">
    <source>
        <dbReference type="Pfam" id="PF00107"/>
    </source>
</evidence>
<dbReference type="Gene3D" id="3.40.50.720">
    <property type="entry name" value="NAD(P)-binding Rossmann-like Domain"/>
    <property type="match status" value="1"/>
</dbReference>
<dbReference type="Gene3D" id="3.90.180.10">
    <property type="entry name" value="Medium-chain alcohol dehydrogenases, catalytic domain"/>
    <property type="match status" value="1"/>
</dbReference>
<evidence type="ECO:0000256" key="2">
    <source>
        <dbReference type="ARBA" id="ARBA00023002"/>
    </source>
</evidence>
<dbReference type="Pfam" id="PF00107">
    <property type="entry name" value="ADH_zinc_N"/>
    <property type="match status" value="1"/>
</dbReference>
<accession>A0A7S3J4H5</accession>
<organism evidence="4">
    <name type="scientific">Euplotes harpa</name>
    <dbReference type="NCBI Taxonomy" id="151035"/>
    <lineage>
        <taxon>Eukaryota</taxon>
        <taxon>Sar</taxon>
        <taxon>Alveolata</taxon>
        <taxon>Ciliophora</taxon>
        <taxon>Intramacronucleata</taxon>
        <taxon>Spirotrichea</taxon>
        <taxon>Hypotrichia</taxon>
        <taxon>Euplotida</taxon>
        <taxon>Euplotidae</taxon>
        <taxon>Euplotes</taxon>
    </lineage>
</organism>
<sequence length="292" mass="31700">MRFGVYGLPTLFPPTPIGVGFEGAGTIVEAHESLGDSLIGKKVAFAQDPHSKSFQGTWRQYLILHKLQVIPIPDDADLDKFSSSFVNPVTVIGFIDVATKAGHKAIVHDAACSSLGKMLVKYCKKLDYPLINVVRREEQVKTLKDLGAEHVLNSSLETFENDLKELTHKLEATGFFDAIAGDTTGLILNNMPRKSTAYVYGALSGKAVSYSPGGFIFLENTISSFWLGPYLRSITEEERAKHIGTIIHDLSTGGAIFGSDVVQTFPLAEFEAAITAANEKASEGKTILKPHD</sequence>
<dbReference type="SUPFAM" id="SSF51735">
    <property type="entry name" value="NAD(P)-binding Rossmann-fold domains"/>
    <property type="match status" value="1"/>
</dbReference>
<dbReference type="GO" id="GO:0070402">
    <property type="term" value="F:NADPH binding"/>
    <property type="evidence" value="ECO:0007669"/>
    <property type="project" value="TreeGrafter"/>
</dbReference>
<dbReference type="GO" id="GO:0016651">
    <property type="term" value="F:oxidoreductase activity, acting on NAD(P)H"/>
    <property type="evidence" value="ECO:0007669"/>
    <property type="project" value="TreeGrafter"/>
</dbReference>
<evidence type="ECO:0000256" key="1">
    <source>
        <dbReference type="ARBA" id="ARBA00022857"/>
    </source>
</evidence>
<dbReference type="InterPro" id="IPR013149">
    <property type="entry name" value="ADH-like_C"/>
</dbReference>
<name>A0A7S3J4H5_9SPIT</name>
<dbReference type="PANTHER" id="PTHR48106:SF18">
    <property type="entry name" value="QUINONE OXIDOREDUCTASE PIG3"/>
    <property type="match status" value="1"/>
</dbReference>
<dbReference type="InterPro" id="IPR036291">
    <property type="entry name" value="NAD(P)-bd_dom_sf"/>
</dbReference>
<reference evidence="4" key="1">
    <citation type="submission" date="2021-01" db="EMBL/GenBank/DDBJ databases">
        <authorList>
            <person name="Corre E."/>
            <person name="Pelletier E."/>
            <person name="Niang G."/>
            <person name="Scheremetjew M."/>
            <person name="Finn R."/>
            <person name="Kale V."/>
            <person name="Holt S."/>
            <person name="Cochrane G."/>
            <person name="Meng A."/>
            <person name="Brown T."/>
            <person name="Cohen L."/>
        </authorList>
    </citation>
    <scope>NUCLEOTIDE SEQUENCE</scope>
    <source>
        <strain evidence="4">FSP1.4</strain>
    </source>
</reference>
<dbReference type="SUPFAM" id="SSF50129">
    <property type="entry name" value="GroES-like"/>
    <property type="match status" value="1"/>
</dbReference>
<dbReference type="InterPro" id="IPR011032">
    <property type="entry name" value="GroES-like_sf"/>
</dbReference>
<keyword evidence="2" id="KW-0560">Oxidoreductase</keyword>
<dbReference type="EMBL" id="HBII01004743">
    <property type="protein sequence ID" value="CAE0343240.1"/>
    <property type="molecule type" value="Transcribed_RNA"/>
</dbReference>
<dbReference type="AlphaFoldDB" id="A0A7S3J4H5"/>
<feature type="domain" description="Alcohol dehydrogenase-like C-terminal" evidence="3">
    <location>
        <begin position="115"/>
        <end position="229"/>
    </location>
</feature>
<protein>
    <recommendedName>
        <fullName evidence="3">Alcohol dehydrogenase-like C-terminal domain-containing protein</fullName>
    </recommendedName>
</protein>
<gene>
    <name evidence="4" type="ORF">EHAR0213_LOCUS2147</name>
</gene>
<keyword evidence="1" id="KW-0521">NADP</keyword>